<evidence type="ECO:0000256" key="1">
    <source>
        <dbReference type="ARBA" id="ARBA00005254"/>
    </source>
</evidence>
<reference evidence="3 4" key="1">
    <citation type="submission" date="2015-03" db="EMBL/GenBank/DDBJ databases">
        <title>Genome assembly of Sandaracinus amylolyticus DSM 53668.</title>
        <authorList>
            <person name="Sharma G."/>
            <person name="Subramanian S."/>
        </authorList>
    </citation>
    <scope>NUCLEOTIDE SEQUENCE [LARGE SCALE GENOMIC DNA]</scope>
    <source>
        <strain evidence="3 4">DSM 53668</strain>
    </source>
</reference>
<dbReference type="STRING" id="927083.DB32_003479"/>
<dbReference type="Pfam" id="PF00378">
    <property type="entry name" value="ECH_1"/>
    <property type="match status" value="1"/>
</dbReference>
<dbReference type="GO" id="GO:0003824">
    <property type="term" value="F:catalytic activity"/>
    <property type="evidence" value="ECO:0007669"/>
    <property type="project" value="InterPro"/>
</dbReference>
<organism evidence="3 4">
    <name type="scientific">Sandaracinus amylolyticus</name>
    <dbReference type="NCBI Taxonomy" id="927083"/>
    <lineage>
        <taxon>Bacteria</taxon>
        <taxon>Pseudomonadati</taxon>
        <taxon>Myxococcota</taxon>
        <taxon>Polyangia</taxon>
        <taxon>Polyangiales</taxon>
        <taxon>Sandaracinaceae</taxon>
        <taxon>Sandaracinus</taxon>
    </lineage>
</organism>
<evidence type="ECO:0000313" key="4">
    <source>
        <dbReference type="Proteomes" id="UP000034883"/>
    </source>
</evidence>
<dbReference type="GO" id="GO:0006635">
    <property type="term" value="P:fatty acid beta-oxidation"/>
    <property type="evidence" value="ECO:0007669"/>
    <property type="project" value="TreeGrafter"/>
</dbReference>
<dbReference type="InterPro" id="IPR018376">
    <property type="entry name" value="Enoyl-CoA_hyd/isom_CS"/>
</dbReference>
<dbReference type="Gene3D" id="3.90.226.10">
    <property type="entry name" value="2-enoyl-CoA Hydratase, Chain A, domain 1"/>
    <property type="match status" value="1"/>
</dbReference>
<dbReference type="PANTHER" id="PTHR11941">
    <property type="entry name" value="ENOYL-COA HYDRATASE-RELATED"/>
    <property type="match status" value="1"/>
</dbReference>
<dbReference type="PANTHER" id="PTHR11941:SF54">
    <property type="entry name" value="ENOYL-COA HYDRATASE, MITOCHONDRIAL"/>
    <property type="match status" value="1"/>
</dbReference>
<keyword evidence="4" id="KW-1185">Reference proteome</keyword>
<dbReference type="RefSeq" id="WP_053233513.1">
    <property type="nucleotide sequence ID" value="NZ_CP011125.1"/>
</dbReference>
<comment type="similarity">
    <text evidence="1 2">Belongs to the enoyl-CoA hydratase/isomerase family.</text>
</comment>
<dbReference type="KEGG" id="samy:DB32_003479"/>
<dbReference type="CDD" id="cd06558">
    <property type="entry name" value="crotonase-like"/>
    <property type="match status" value="1"/>
</dbReference>
<dbReference type="EMBL" id="CP011125">
    <property type="protein sequence ID" value="AKF06330.1"/>
    <property type="molecule type" value="Genomic_DNA"/>
</dbReference>
<evidence type="ECO:0000313" key="3">
    <source>
        <dbReference type="EMBL" id="AKF06330.1"/>
    </source>
</evidence>
<dbReference type="PROSITE" id="PS00166">
    <property type="entry name" value="ENOYL_COA_HYDRATASE"/>
    <property type="match status" value="1"/>
</dbReference>
<gene>
    <name evidence="3" type="ORF">DB32_003479</name>
</gene>
<dbReference type="AlphaFoldDB" id="A0A0F6W3A6"/>
<evidence type="ECO:0000256" key="2">
    <source>
        <dbReference type="RuleBase" id="RU003707"/>
    </source>
</evidence>
<sequence length="279" mass="30004">MRYDGTQLSFDLGHGGVLEVRLHREPCNEIGLVMLSEVERVAEAAHAPGVRAMVITSAVKRGFCAGADLRELHRENAARASEPVEARVREVRRFLDRIHAAFDAIDAAPITTIAAVHGVCFGGGFELALTCDLIVADKTARFCFPELRLGLIPGFGGIPRLERDLGNAIIRDLLLTGRSLGAARAQAIGLVSQLVAPGEHLSVAHRVAQQACRFDGPTTKVAKAFLKPIPKDRLAREKDVFCELFAGPVVAKALARFDADTSAMPYLPAPPSSEQQDPA</sequence>
<dbReference type="Proteomes" id="UP000034883">
    <property type="component" value="Chromosome"/>
</dbReference>
<proteinExistence type="inferred from homology"/>
<dbReference type="InterPro" id="IPR001753">
    <property type="entry name" value="Enoyl-CoA_hydra/iso"/>
</dbReference>
<accession>A0A0F6W3A6</accession>
<dbReference type="SUPFAM" id="SSF52096">
    <property type="entry name" value="ClpP/crotonase"/>
    <property type="match status" value="1"/>
</dbReference>
<dbReference type="InterPro" id="IPR029045">
    <property type="entry name" value="ClpP/crotonase-like_dom_sf"/>
</dbReference>
<protein>
    <submittedName>
        <fullName evidence="3">Enoyl-CoA hydratase</fullName>
    </submittedName>
</protein>
<name>A0A0F6W3A6_9BACT</name>